<evidence type="ECO:0000313" key="2">
    <source>
        <dbReference type="Proteomes" id="UP000558284"/>
    </source>
</evidence>
<dbReference type="EMBL" id="JACDTY010000001">
    <property type="protein sequence ID" value="MBA1139446.1"/>
    <property type="molecule type" value="Genomic_DNA"/>
</dbReference>
<organism evidence="1 2">
    <name type="scientific">Mesorhizobium neociceri</name>
    <dbReference type="NCBI Taxonomy" id="1307853"/>
    <lineage>
        <taxon>Bacteria</taxon>
        <taxon>Pseudomonadati</taxon>
        <taxon>Pseudomonadota</taxon>
        <taxon>Alphaproteobacteria</taxon>
        <taxon>Hyphomicrobiales</taxon>
        <taxon>Phyllobacteriaceae</taxon>
        <taxon>Mesorhizobium</taxon>
    </lineage>
</organism>
<accession>A0A838AYC8</accession>
<dbReference type="RefSeq" id="WP_181056115.1">
    <property type="nucleotide sequence ID" value="NZ_JACDTY010000001.1"/>
</dbReference>
<name>A0A838AYC8_9HYPH</name>
<keyword evidence="2" id="KW-1185">Reference proteome</keyword>
<gene>
    <name evidence="1" type="ORF">H0241_04135</name>
</gene>
<protein>
    <submittedName>
        <fullName evidence="1">Uncharacterized protein</fullName>
    </submittedName>
</protein>
<sequence>MSILPNLRPLVTKDIGAFLNDSDKIRDLVQEATGENPHVNWTNPTLPLGKQISDVLTGLEETKADRWLLTYVLIAALENGPEHDKLRELIVRACPETLITTPKLQQQVERVLADLQQFLVTPVPPNVREEWRLKQTRLQAMVQDTARLFAYKSLHESLHGLKLQLTFGEVLGQATEAHIAIDDALERATLATPLLGADTDEERVELEWMAALKPLGTQLEAAAAAQDGNIERDLIEQVRDLIWPHLIRLNGHVFDAARKLSLPAIVEDPPLDFRTRPEFIDLGYAVHDLKPTVLARALKHRMWQDAEKELPLIDALLDVPGPTKAETINDWFRFKSRILWLAELDPDAGWSVDARTFADQISDAMADAEERDRINIPRENYRKLIAACFFAIGAMLKADCVMLRKVNEPLNAILQELDRV</sequence>
<proteinExistence type="predicted"/>
<comment type="caution">
    <text evidence="1">The sequence shown here is derived from an EMBL/GenBank/DDBJ whole genome shotgun (WGS) entry which is preliminary data.</text>
</comment>
<dbReference type="AlphaFoldDB" id="A0A838AYC8"/>
<evidence type="ECO:0000313" key="1">
    <source>
        <dbReference type="EMBL" id="MBA1139446.1"/>
    </source>
</evidence>
<dbReference type="Proteomes" id="UP000558284">
    <property type="component" value="Unassembled WGS sequence"/>
</dbReference>
<reference evidence="1 2" key="1">
    <citation type="submission" date="2020-07" db="EMBL/GenBank/DDBJ databases">
        <title>Definition of the novel symbiovar canariense within Mesorhizobium novociceri, a new species of genus Mesorhizobium nodulating Cicer canariense in the Caldera de Taburiente National Park (La Palma, Canary Islands).</title>
        <authorList>
            <person name="Leon-Barrios M."/>
            <person name="Perez-Yepez J."/>
            <person name="Flores-Felix J.D."/>
            <person name="Ramirez-Baena M.H."/>
            <person name="Pulido-Suarez L."/>
            <person name="Igual J.M."/>
            <person name="Velazquez E."/>
            <person name="Peix A."/>
        </authorList>
    </citation>
    <scope>NUCLEOTIDE SEQUENCE [LARGE SCALE GENOMIC DNA]</scope>
    <source>
        <strain evidence="1 2">CCANP35</strain>
    </source>
</reference>